<dbReference type="PROSITE" id="PS52016">
    <property type="entry name" value="TONB_DEPENDENT_REC_3"/>
    <property type="match status" value="1"/>
</dbReference>
<dbReference type="InterPro" id="IPR036942">
    <property type="entry name" value="Beta-barrel_TonB_sf"/>
</dbReference>
<evidence type="ECO:0000256" key="3">
    <source>
        <dbReference type="ARBA" id="ARBA00022452"/>
    </source>
</evidence>
<accession>A0A5B6TIG6</accession>
<proteinExistence type="inferred from homology"/>
<dbReference type="InterPro" id="IPR039426">
    <property type="entry name" value="TonB-dep_rcpt-like"/>
</dbReference>
<feature type="signal peptide" evidence="10">
    <location>
        <begin position="1"/>
        <end position="19"/>
    </location>
</feature>
<keyword evidence="10" id="KW-0732">Signal</keyword>
<keyword evidence="13" id="KW-0675">Receptor</keyword>
<organism evidence="13 14">
    <name type="scientific">Rufibacter hautae</name>
    <dbReference type="NCBI Taxonomy" id="2595005"/>
    <lineage>
        <taxon>Bacteria</taxon>
        <taxon>Pseudomonadati</taxon>
        <taxon>Bacteroidota</taxon>
        <taxon>Cytophagia</taxon>
        <taxon>Cytophagales</taxon>
        <taxon>Hymenobacteraceae</taxon>
        <taxon>Rufibacter</taxon>
    </lineage>
</organism>
<dbReference type="Proteomes" id="UP000324133">
    <property type="component" value="Unassembled WGS sequence"/>
</dbReference>
<dbReference type="Gene3D" id="2.40.170.20">
    <property type="entry name" value="TonB-dependent receptor, beta-barrel domain"/>
    <property type="match status" value="1"/>
</dbReference>
<evidence type="ECO:0000256" key="5">
    <source>
        <dbReference type="ARBA" id="ARBA00023077"/>
    </source>
</evidence>
<keyword evidence="2 8" id="KW-0813">Transport</keyword>
<dbReference type="RefSeq" id="WP_149088814.1">
    <property type="nucleotide sequence ID" value="NZ_VKKY01000001.1"/>
</dbReference>
<gene>
    <name evidence="13" type="ORF">FOA19_00340</name>
</gene>
<dbReference type="EMBL" id="VKKY01000001">
    <property type="protein sequence ID" value="KAA3439169.1"/>
    <property type="molecule type" value="Genomic_DNA"/>
</dbReference>
<evidence type="ECO:0000256" key="1">
    <source>
        <dbReference type="ARBA" id="ARBA00004571"/>
    </source>
</evidence>
<dbReference type="Gene3D" id="2.60.40.1120">
    <property type="entry name" value="Carboxypeptidase-like, regulatory domain"/>
    <property type="match status" value="1"/>
</dbReference>
<dbReference type="InterPro" id="IPR023997">
    <property type="entry name" value="TonB-dep_OMP_SusC/RagA_CS"/>
</dbReference>
<comment type="similarity">
    <text evidence="8 9">Belongs to the TonB-dependent receptor family.</text>
</comment>
<evidence type="ECO:0000256" key="7">
    <source>
        <dbReference type="ARBA" id="ARBA00023237"/>
    </source>
</evidence>
<keyword evidence="14" id="KW-1185">Reference proteome</keyword>
<dbReference type="GO" id="GO:0009279">
    <property type="term" value="C:cell outer membrane"/>
    <property type="evidence" value="ECO:0007669"/>
    <property type="project" value="UniProtKB-SubCell"/>
</dbReference>
<protein>
    <submittedName>
        <fullName evidence="13">TonB-dependent receptor</fullName>
    </submittedName>
</protein>
<dbReference type="InterPro" id="IPR012910">
    <property type="entry name" value="Plug_dom"/>
</dbReference>
<comment type="subcellular location">
    <subcellularLocation>
        <location evidence="1 8">Cell outer membrane</location>
        <topology evidence="1 8">Multi-pass membrane protein</topology>
    </subcellularLocation>
</comment>
<keyword evidence="4 8" id="KW-0812">Transmembrane</keyword>
<dbReference type="SUPFAM" id="SSF56935">
    <property type="entry name" value="Porins"/>
    <property type="match status" value="1"/>
</dbReference>
<evidence type="ECO:0000256" key="9">
    <source>
        <dbReference type="RuleBase" id="RU003357"/>
    </source>
</evidence>
<dbReference type="FunFam" id="2.170.130.10:FF:000008">
    <property type="entry name" value="SusC/RagA family TonB-linked outer membrane protein"/>
    <property type="match status" value="1"/>
</dbReference>
<evidence type="ECO:0000313" key="13">
    <source>
        <dbReference type="EMBL" id="KAA3439169.1"/>
    </source>
</evidence>
<dbReference type="Pfam" id="PF07715">
    <property type="entry name" value="Plug"/>
    <property type="match status" value="1"/>
</dbReference>
<dbReference type="Pfam" id="PF13715">
    <property type="entry name" value="CarbopepD_reg_2"/>
    <property type="match status" value="1"/>
</dbReference>
<dbReference type="Gene3D" id="2.170.130.10">
    <property type="entry name" value="TonB-dependent receptor, plug domain"/>
    <property type="match status" value="1"/>
</dbReference>
<keyword evidence="7 8" id="KW-0998">Cell outer membrane</keyword>
<reference evidence="13 14" key="1">
    <citation type="submission" date="2019-07" db="EMBL/GenBank/DDBJ databases">
        <title>Rufibacter sp. nov., isolated from lake sediment.</title>
        <authorList>
            <person name="Qu J.-H."/>
        </authorList>
    </citation>
    <scope>NUCLEOTIDE SEQUENCE [LARGE SCALE GENOMIC DNA]</scope>
    <source>
        <strain evidence="13 14">NBS58-1</strain>
    </source>
</reference>
<dbReference type="OrthoDB" id="9768177at2"/>
<keyword evidence="5 9" id="KW-0798">TonB box</keyword>
<feature type="domain" description="TonB-dependent receptor-like beta-barrel" evidence="11">
    <location>
        <begin position="447"/>
        <end position="820"/>
    </location>
</feature>
<evidence type="ECO:0000256" key="4">
    <source>
        <dbReference type="ARBA" id="ARBA00022692"/>
    </source>
</evidence>
<dbReference type="Pfam" id="PF00593">
    <property type="entry name" value="TonB_dep_Rec_b-barrel"/>
    <property type="match status" value="1"/>
</dbReference>
<dbReference type="InterPro" id="IPR023996">
    <property type="entry name" value="TonB-dep_OMP_SusC/RagA"/>
</dbReference>
<keyword evidence="6 8" id="KW-0472">Membrane</keyword>
<dbReference type="NCBIfam" id="TIGR04056">
    <property type="entry name" value="OMP_RagA_SusC"/>
    <property type="match status" value="1"/>
</dbReference>
<evidence type="ECO:0000259" key="11">
    <source>
        <dbReference type="Pfam" id="PF00593"/>
    </source>
</evidence>
<keyword evidence="3 8" id="KW-1134">Transmembrane beta strand</keyword>
<dbReference type="InterPro" id="IPR037066">
    <property type="entry name" value="Plug_dom_sf"/>
</dbReference>
<sequence>MKRHLLLCLILLTVLHLSAVGQNRTISGRVTSAADGTPLPGVSVVVKGTTIGASTDPNGRYELNVSGNPTVVFSFVGFLNREVTVGANTTIDVALAEDTKTINEVVVVGYGTQEARDVVGSIASVKGNEIADIPVPSVESAIQGRVAGVQITSGSGKVGQGIKVRVRGSASVTAGNQPLYVVDGIPITSESQGVENNEPTNPLADLNPNDIESIEILKDASSSAIYGSRASNGVVLITTKRGRAGKTTFNFDYSTGFSKPTNKVEFLNSAEYLELFNESVANSETVRSYIEAGFYADLDEFKDDYFLEGEWRNPANSNWQDQVFRTAGYHQFDLTASGGSEKTRFYVGGSYTDQEGILVGNNFMRASTRINIDHNATDKLTIGLNFSLARTVNDRVADDQAFATPLQIVALPPIQPILDPETGEYNTGTAYYNGLIEVRDAFRKTVGYRNLSTIYASYAIVPGLTFRTELGLDLLNQSENTYQGRETQDGSPAGSAESRAVTVLNYTTNNFLNYVKQIGETQNVEATLGISFQKSETESNYVSGIGFPSDDFKRITNAAEIDFGTSEGTEYSLLSYFARVNYKLLDKYLLSVSGRLDGSSRFGANNRYGFFPAVGVGWILNEEPFLQGAEFLSLLKLRASYGFTGNDNIGNFDARGLYTSGSYAGNPGIIPLSVENPDLKWETTEQLDLGINFGFLRNRINGAVEYYQKKTEDLLLAVQVPATSGYATVTRNVGNLENKGVEVTLNTENLVGAFTWSSSFNIAFNRNKVTNLNGQVITSGSVNRAVEGQPIGVFYTFKYAGVDPTNGDALYYLRAGSDETTNDYSAAQQQVVGDPNPEYVGGFNNTFSFKGFDLSVLLQFSYGNEVFNNAGRFMSANMDYIDNQTRDQLNRWRQPGDITRVPEARFLDGNGTGQSSRWIYDASYLRGKTLTLGYTLPTSIISKFHLTRVRVYASGQNFFTITDYPGWDPEVDTPGTASTAQRQNVGIGVDFYTTPQAKTITFGVNIGF</sequence>
<evidence type="ECO:0000256" key="10">
    <source>
        <dbReference type="SAM" id="SignalP"/>
    </source>
</evidence>
<feature type="domain" description="TonB-dependent receptor plug" evidence="12">
    <location>
        <begin position="115"/>
        <end position="234"/>
    </location>
</feature>
<dbReference type="AlphaFoldDB" id="A0A5B6TIG6"/>
<feature type="chain" id="PRO_5022678874" evidence="10">
    <location>
        <begin position="20"/>
        <end position="1008"/>
    </location>
</feature>
<evidence type="ECO:0000256" key="6">
    <source>
        <dbReference type="ARBA" id="ARBA00023136"/>
    </source>
</evidence>
<name>A0A5B6TIG6_9BACT</name>
<dbReference type="InterPro" id="IPR000531">
    <property type="entry name" value="Beta-barrel_TonB"/>
</dbReference>
<evidence type="ECO:0000259" key="12">
    <source>
        <dbReference type="Pfam" id="PF07715"/>
    </source>
</evidence>
<dbReference type="SUPFAM" id="SSF49464">
    <property type="entry name" value="Carboxypeptidase regulatory domain-like"/>
    <property type="match status" value="1"/>
</dbReference>
<comment type="caution">
    <text evidence="13">The sequence shown here is derived from an EMBL/GenBank/DDBJ whole genome shotgun (WGS) entry which is preliminary data.</text>
</comment>
<dbReference type="NCBIfam" id="TIGR04057">
    <property type="entry name" value="SusC_RagA_signa"/>
    <property type="match status" value="1"/>
</dbReference>
<dbReference type="InterPro" id="IPR008969">
    <property type="entry name" value="CarboxyPept-like_regulatory"/>
</dbReference>
<evidence type="ECO:0000256" key="2">
    <source>
        <dbReference type="ARBA" id="ARBA00022448"/>
    </source>
</evidence>
<evidence type="ECO:0000313" key="14">
    <source>
        <dbReference type="Proteomes" id="UP000324133"/>
    </source>
</evidence>
<evidence type="ECO:0000256" key="8">
    <source>
        <dbReference type="PROSITE-ProRule" id="PRU01360"/>
    </source>
</evidence>